<name>A0A852ZQ45_9ACTN</name>
<dbReference type="EMBL" id="JACBZD010000001">
    <property type="protein sequence ID" value="NYI04566.1"/>
    <property type="molecule type" value="Genomic_DNA"/>
</dbReference>
<sequence>MTSLTWDEPGRPEEGSALAGRLVEELSALPHPAAMRQAAEHARALAGRGGAGGPTTGSAGGDGDPLGALIDELLAGGAYHRSVALHMVVAARRGDVAERLLAAAEPREQALALPLLGRVPVAPEALLPMLPDAPPELRRRLYRTLRRRRLTGHADAVVERVLGLHGETDAAALLPACGPATVARLLPRLDFSGRTWRALARHHPGLLLERAERELERTPEPLRPLWWLRHGPAVATAARTDPGRMLRLLGRAPGWGRVGTVEVSVPLAAALRADPEGTLDWLADHPVHLRDAFRGGPGRAARYRRGAGRTARFGGARTPVARSGLPGTLRAALRELPDAALRRLGGLLREHRIAAGVLTDALAALPPARRAVLYHAALPEHGLADGFSPHDRLLGLLPRQEAEAAARRWIAHEAARGEEESLHLRSWLPWPQARAALSAATADPDAEARALAWGRLLVAAARAGGPDPLEESLTLAAGRLRNERDPVRREALGTLADARRAAFHDVHVPALDRLCRDALEARDCSSETVSVVGRLAGRHLSADAPPALRDWAGRTLCQLVTLHGPAALGHPAVGRRTRIMGEPDARVLWSALRPWVVEAAARGRYGPLFEVAGRIGPRSRAALAEVEALLEDACRAPREQDRATAIRMWLEPRPTRDERVARVLAEDPSSIVLPPVWEVVRRRRVDLLDAALGDGVPPGAFRHGRPDWRPWAGREHHRWPPARQHAYRRLLLSLAGGSGAGAPATRTRAIEELGHVPDDGFELLRPFLDDERVPVAEAALAALARVDAAEPALDALLPHLDGDRARVAAHAAARCARRVRPSRLTAALLPLVDGGRPAEVTSRKEAVRLLAGSSAPRALPAVLAVLGDDGQHPDVRAAAVERLRRHSDRPEVQAVLRAAVEVPAVASAVLTVRPLEVPRGTEAFWARLICAVMSSSVARLRHRAVRAHATGRWATAHPRSTSTLADLLIAEHGDPGEAAAIAAALVQAAVDGGAPGALGQVVRRLAHADEELPEPPAGGAGSVPTVEEPRRRAEERPARRAVEAVVAALRLDLGGVGAARTDHLREVLDALREFPTYHRHTVQLGVAALDTDDPGALRDGLLRLVDEAGPHPLRLHALLTTVRDWVVAARRLRTPPTDETLSVSVTALVDRGTPDAALLAVTLITDTTGPNVPPTTLAQLRRLRAHPDPEVRGLARDVPLFT</sequence>
<evidence type="ECO:0008006" key="4">
    <source>
        <dbReference type="Google" id="ProtNLM"/>
    </source>
</evidence>
<dbReference type="Gene3D" id="1.25.10.10">
    <property type="entry name" value="Leucine-rich Repeat Variant"/>
    <property type="match status" value="1"/>
</dbReference>
<feature type="region of interest" description="Disordered" evidence="1">
    <location>
        <begin position="39"/>
        <end position="63"/>
    </location>
</feature>
<evidence type="ECO:0000256" key="1">
    <source>
        <dbReference type="SAM" id="MobiDB-lite"/>
    </source>
</evidence>
<dbReference type="SMART" id="SM00567">
    <property type="entry name" value="EZ_HEAT"/>
    <property type="match status" value="4"/>
</dbReference>
<dbReference type="AlphaFoldDB" id="A0A852ZQ45"/>
<evidence type="ECO:0000313" key="3">
    <source>
        <dbReference type="Proteomes" id="UP000567795"/>
    </source>
</evidence>
<feature type="compositionally biased region" description="Gly residues" evidence="1">
    <location>
        <begin position="47"/>
        <end position="63"/>
    </location>
</feature>
<dbReference type="RefSeq" id="WP_179813440.1">
    <property type="nucleotide sequence ID" value="NZ_JACBZD010000001.1"/>
</dbReference>
<organism evidence="2 3">
    <name type="scientific">Allostreptomyces psammosilenae</name>
    <dbReference type="NCBI Taxonomy" id="1892865"/>
    <lineage>
        <taxon>Bacteria</taxon>
        <taxon>Bacillati</taxon>
        <taxon>Actinomycetota</taxon>
        <taxon>Actinomycetes</taxon>
        <taxon>Kitasatosporales</taxon>
        <taxon>Streptomycetaceae</taxon>
        <taxon>Allostreptomyces</taxon>
    </lineage>
</organism>
<dbReference type="Proteomes" id="UP000567795">
    <property type="component" value="Unassembled WGS sequence"/>
</dbReference>
<keyword evidence="3" id="KW-1185">Reference proteome</keyword>
<accession>A0A852ZQ45</accession>
<reference evidence="2 3" key="1">
    <citation type="submission" date="2020-07" db="EMBL/GenBank/DDBJ databases">
        <title>Sequencing the genomes of 1000 actinobacteria strains.</title>
        <authorList>
            <person name="Klenk H.-P."/>
        </authorList>
    </citation>
    <scope>NUCLEOTIDE SEQUENCE [LARGE SCALE GENOMIC DNA]</scope>
    <source>
        <strain evidence="2 3">DSM 42178</strain>
    </source>
</reference>
<dbReference type="InterPro" id="IPR004155">
    <property type="entry name" value="PBS_lyase_HEAT"/>
</dbReference>
<protein>
    <recommendedName>
        <fullName evidence="4">HEAT repeat domain-containing protein</fullName>
    </recommendedName>
</protein>
<dbReference type="InterPro" id="IPR011989">
    <property type="entry name" value="ARM-like"/>
</dbReference>
<comment type="caution">
    <text evidence="2">The sequence shown here is derived from an EMBL/GenBank/DDBJ whole genome shotgun (WGS) entry which is preliminary data.</text>
</comment>
<gene>
    <name evidence="2" type="ORF">FHU37_001509</name>
</gene>
<dbReference type="InterPro" id="IPR016024">
    <property type="entry name" value="ARM-type_fold"/>
</dbReference>
<proteinExistence type="predicted"/>
<feature type="compositionally biased region" description="Basic and acidic residues" evidence="1">
    <location>
        <begin position="1027"/>
        <end position="1038"/>
    </location>
</feature>
<evidence type="ECO:0000313" key="2">
    <source>
        <dbReference type="EMBL" id="NYI04566.1"/>
    </source>
</evidence>
<feature type="region of interest" description="Disordered" evidence="1">
    <location>
        <begin position="1009"/>
        <end position="1038"/>
    </location>
</feature>
<dbReference type="SUPFAM" id="SSF48371">
    <property type="entry name" value="ARM repeat"/>
    <property type="match status" value="1"/>
</dbReference>